<keyword evidence="2" id="KW-1133">Transmembrane helix</keyword>
<dbReference type="eggNOG" id="ENOG502ZEEQ">
    <property type="taxonomic scope" value="Bacteria"/>
</dbReference>
<reference evidence="3 4" key="1">
    <citation type="journal article" date="2003" name="Proc. Natl. Acad. Sci. U.S.A.">
        <title>Complete genome sequence of the marine planctomycete Pirellula sp. strain 1.</title>
        <authorList>
            <person name="Gloeckner F.O."/>
            <person name="Kube M."/>
            <person name="Bauer M."/>
            <person name="Teeling H."/>
            <person name="Lombardot T."/>
            <person name="Ludwig W."/>
            <person name="Gade D."/>
            <person name="Beck A."/>
            <person name="Borzym K."/>
            <person name="Heitmann K."/>
            <person name="Rabus R."/>
            <person name="Schlesner H."/>
            <person name="Amann R."/>
            <person name="Reinhardt R."/>
        </authorList>
    </citation>
    <scope>NUCLEOTIDE SEQUENCE [LARGE SCALE GENOMIC DNA]</scope>
    <source>
        <strain evidence="4">DSM 10527 / NCIMB 13988 / SH1</strain>
    </source>
</reference>
<keyword evidence="2" id="KW-0812">Transmembrane</keyword>
<dbReference type="AlphaFoldDB" id="Q7USI4"/>
<dbReference type="KEGG" id="rba:RB4478"/>
<keyword evidence="2" id="KW-0472">Membrane</keyword>
<dbReference type="EMBL" id="BX294140">
    <property type="protein sequence ID" value="CAD73812.1"/>
    <property type="molecule type" value="Genomic_DNA"/>
</dbReference>
<accession>Q7USI4</accession>
<protein>
    <submittedName>
        <fullName evidence="3">Uncharacterized protein</fullName>
    </submittedName>
</protein>
<dbReference type="Pfam" id="PF07332">
    <property type="entry name" value="Phage_holin_3_6"/>
    <property type="match status" value="1"/>
</dbReference>
<evidence type="ECO:0000313" key="3">
    <source>
        <dbReference type="EMBL" id="CAD73812.1"/>
    </source>
</evidence>
<sequence length="172" mass="18555">MVRQTPTLVIDMPNNASIQKVLRDVLDLCELQLQLLSVDAQAAKRKLTSAAIFTAIAVALAGSALTVLLVGFGFLLDELTELSTGGALVTLAIATFVIVGVLMLVAAKAIQAATAAMAETKSELAENVRWLKATMISPSTSPRNQMRRESFQNFREPPHYYTPDPVSPLSER</sequence>
<evidence type="ECO:0000313" key="4">
    <source>
        <dbReference type="Proteomes" id="UP000001025"/>
    </source>
</evidence>
<dbReference type="Proteomes" id="UP000001025">
    <property type="component" value="Chromosome"/>
</dbReference>
<dbReference type="InterPro" id="IPR009937">
    <property type="entry name" value="Phage_holin_3_6"/>
</dbReference>
<evidence type="ECO:0000256" key="1">
    <source>
        <dbReference type="SAM" id="MobiDB-lite"/>
    </source>
</evidence>
<dbReference type="InParanoid" id="Q7USI4"/>
<evidence type="ECO:0000256" key="2">
    <source>
        <dbReference type="SAM" id="Phobius"/>
    </source>
</evidence>
<dbReference type="EnsemblBacteria" id="CAD73812">
    <property type="protein sequence ID" value="CAD73812"/>
    <property type="gene ID" value="RB4478"/>
</dbReference>
<feature type="transmembrane region" description="Helical" evidence="2">
    <location>
        <begin position="50"/>
        <end position="75"/>
    </location>
</feature>
<feature type="region of interest" description="Disordered" evidence="1">
    <location>
        <begin position="139"/>
        <end position="172"/>
    </location>
</feature>
<gene>
    <name evidence="3" type="ordered locus">RB4478</name>
</gene>
<dbReference type="HOGENOM" id="CLU_1554048_0_0_0"/>
<name>Q7USI4_RHOBA</name>
<feature type="transmembrane region" description="Helical" evidence="2">
    <location>
        <begin position="87"/>
        <end position="107"/>
    </location>
</feature>
<dbReference type="STRING" id="243090.RB4478"/>
<dbReference type="OrthoDB" id="286918at2"/>
<organism evidence="3 4">
    <name type="scientific">Rhodopirellula baltica (strain DSM 10527 / NCIMB 13988 / SH1)</name>
    <dbReference type="NCBI Taxonomy" id="243090"/>
    <lineage>
        <taxon>Bacteria</taxon>
        <taxon>Pseudomonadati</taxon>
        <taxon>Planctomycetota</taxon>
        <taxon>Planctomycetia</taxon>
        <taxon>Pirellulales</taxon>
        <taxon>Pirellulaceae</taxon>
        <taxon>Rhodopirellula</taxon>
    </lineage>
</organism>
<keyword evidence="4" id="KW-1185">Reference proteome</keyword>
<proteinExistence type="predicted"/>
<dbReference type="PATRIC" id="fig|243090.15.peg.2089"/>